<evidence type="ECO:0000256" key="1">
    <source>
        <dbReference type="ARBA" id="ARBA00022448"/>
    </source>
</evidence>
<dbReference type="CDD" id="cd03215">
    <property type="entry name" value="ABC_Carb_Monos_II"/>
    <property type="match status" value="1"/>
</dbReference>
<keyword evidence="3" id="KW-0762">Sugar transport</keyword>
<dbReference type="Proteomes" id="UP001596455">
    <property type="component" value="Unassembled WGS sequence"/>
</dbReference>
<dbReference type="InterPro" id="IPR003439">
    <property type="entry name" value="ABC_transporter-like_ATP-bd"/>
</dbReference>
<feature type="compositionally biased region" description="Basic and acidic residues" evidence="9">
    <location>
        <begin position="515"/>
        <end position="530"/>
    </location>
</feature>
<dbReference type="Gene3D" id="3.40.50.300">
    <property type="entry name" value="P-loop containing nucleotide triphosphate hydrolases"/>
    <property type="match status" value="2"/>
</dbReference>
<dbReference type="SUPFAM" id="SSF52540">
    <property type="entry name" value="P-loop containing nucleoside triphosphate hydrolases"/>
    <property type="match status" value="2"/>
</dbReference>
<feature type="region of interest" description="Disordered" evidence="9">
    <location>
        <begin position="496"/>
        <end position="530"/>
    </location>
</feature>
<evidence type="ECO:0000256" key="8">
    <source>
        <dbReference type="ARBA" id="ARBA00023136"/>
    </source>
</evidence>
<dbReference type="SMART" id="SM00382">
    <property type="entry name" value="AAA"/>
    <property type="match status" value="2"/>
</dbReference>
<dbReference type="PROSITE" id="PS00211">
    <property type="entry name" value="ABC_TRANSPORTER_1"/>
    <property type="match status" value="1"/>
</dbReference>
<keyword evidence="8" id="KW-0472">Membrane</keyword>
<protein>
    <submittedName>
        <fullName evidence="11">Sugar ABC transporter ATP-binding protein</fullName>
    </submittedName>
</protein>
<dbReference type="RefSeq" id="WP_382394740.1">
    <property type="nucleotide sequence ID" value="NZ_JBHTCQ010000002.1"/>
</dbReference>
<evidence type="ECO:0000259" key="10">
    <source>
        <dbReference type="PROSITE" id="PS50893"/>
    </source>
</evidence>
<evidence type="ECO:0000256" key="6">
    <source>
        <dbReference type="ARBA" id="ARBA00022840"/>
    </source>
</evidence>
<keyword evidence="4" id="KW-0677">Repeat</keyword>
<evidence type="ECO:0000256" key="3">
    <source>
        <dbReference type="ARBA" id="ARBA00022597"/>
    </source>
</evidence>
<dbReference type="EMBL" id="JBHTCQ010000002">
    <property type="protein sequence ID" value="MFC7405892.1"/>
    <property type="molecule type" value="Genomic_DNA"/>
</dbReference>
<organism evidence="11 12">
    <name type="scientific">Georgenia alba</name>
    <dbReference type="NCBI Taxonomy" id="2233858"/>
    <lineage>
        <taxon>Bacteria</taxon>
        <taxon>Bacillati</taxon>
        <taxon>Actinomycetota</taxon>
        <taxon>Actinomycetes</taxon>
        <taxon>Micrococcales</taxon>
        <taxon>Bogoriellaceae</taxon>
        <taxon>Georgenia</taxon>
    </lineage>
</organism>
<keyword evidence="5" id="KW-0547">Nucleotide-binding</keyword>
<dbReference type="Pfam" id="PF00005">
    <property type="entry name" value="ABC_tran"/>
    <property type="match status" value="2"/>
</dbReference>
<dbReference type="PANTHER" id="PTHR43790">
    <property type="entry name" value="CARBOHYDRATE TRANSPORT ATP-BINDING PROTEIN MG119-RELATED"/>
    <property type="match status" value="1"/>
</dbReference>
<name>A0ABW2QD75_9MICO</name>
<evidence type="ECO:0000313" key="12">
    <source>
        <dbReference type="Proteomes" id="UP001596455"/>
    </source>
</evidence>
<evidence type="ECO:0000256" key="9">
    <source>
        <dbReference type="SAM" id="MobiDB-lite"/>
    </source>
</evidence>
<dbReference type="PROSITE" id="PS50893">
    <property type="entry name" value="ABC_TRANSPORTER_2"/>
    <property type="match status" value="2"/>
</dbReference>
<evidence type="ECO:0000256" key="4">
    <source>
        <dbReference type="ARBA" id="ARBA00022737"/>
    </source>
</evidence>
<keyword evidence="6 11" id="KW-0067">ATP-binding</keyword>
<dbReference type="PANTHER" id="PTHR43790:SF3">
    <property type="entry name" value="D-ALLOSE IMPORT ATP-BINDING PROTEIN ALSA-RELATED"/>
    <property type="match status" value="1"/>
</dbReference>
<feature type="domain" description="ABC transporter" evidence="10">
    <location>
        <begin position="9"/>
        <end position="245"/>
    </location>
</feature>
<keyword evidence="2" id="KW-1003">Cell membrane</keyword>
<evidence type="ECO:0000256" key="7">
    <source>
        <dbReference type="ARBA" id="ARBA00022967"/>
    </source>
</evidence>
<feature type="domain" description="ABC transporter" evidence="10">
    <location>
        <begin position="244"/>
        <end position="498"/>
    </location>
</feature>
<accession>A0ABW2QD75</accession>
<proteinExistence type="predicted"/>
<dbReference type="GO" id="GO:0005524">
    <property type="term" value="F:ATP binding"/>
    <property type="evidence" value="ECO:0007669"/>
    <property type="project" value="UniProtKB-KW"/>
</dbReference>
<dbReference type="InterPro" id="IPR003593">
    <property type="entry name" value="AAA+_ATPase"/>
</dbReference>
<evidence type="ECO:0000256" key="5">
    <source>
        <dbReference type="ARBA" id="ARBA00022741"/>
    </source>
</evidence>
<dbReference type="InterPro" id="IPR050107">
    <property type="entry name" value="ABC_carbohydrate_import_ATPase"/>
</dbReference>
<dbReference type="InterPro" id="IPR017871">
    <property type="entry name" value="ABC_transporter-like_CS"/>
</dbReference>
<comment type="caution">
    <text evidence="11">The sequence shown here is derived from an EMBL/GenBank/DDBJ whole genome shotgun (WGS) entry which is preliminary data.</text>
</comment>
<keyword evidence="7" id="KW-1278">Translocase</keyword>
<dbReference type="CDD" id="cd03216">
    <property type="entry name" value="ABC_Carb_Monos_I"/>
    <property type="match status" value="1"/>
</dbReference>
<dbReference type="InterPro" id="IPR027417">
    <property type="entry name" value="P-loop_NTPase"/>
</dbReference>
<reference evidence="12" key="1">
    <citation type="journal article" date="2019" name="Int. J. Syst. Evol. Microbiol.">
        <title>The Global Catalogue of Microorganisms (GCM) 10K type strain sequencing project: providing services to taxonomists for standard genome sequencing and annotation.</title>
        <authorList>
            <consortium name="The Broad Institute Genomics Platform"/>
            <consortium name="The Broad Institute Genome Sequencing Center for Infectious Disease"/>
            <person name="Wu L."/>
            <person name="Ma J."/>
        </authorList>
    </citation>
    <scope>NUCLEOTIDE SEQUENCE [LARGE SCALE GENOMIC DNA]</scope>
    <source>
        <strain evidence="12">JCM 1490</strain>
    </source>
</reference>
<sequence>MNVQSPPALETVGLVKRFDGVLALDEASVAVRAGEIHALLGENGAGKSTLIKVVTGLYRPDDGEVRIDGAPAEFASVRAAKESGVVALYQELSIIPSISVAENIVLGEGAPSVAGVVRWGAMRRRAQQQLDRLGQRIGLRRLAGELSPVQQTMVAVARALSIDARVLILDEPTAALTDSEIEDLFRVLRRLRDEGVAVVYVSHRLEEVFDVCDRLTVMRNGRTILTQDVAESSIDQVIRTMVGREQQDLYPSRGGAEETVALRVESLAGARVRDVSFSARKGEVLGIGGLAGSGRSELLRLLAGAQRRSGGLVEVGGTPHPGRSVGQALRHGLALVPEERRSQGVILDSPVKENLSIPNLASVSAGGVVSGRRVARLARDAMRNLRIKARSAGQPVGQLSGGNQQKVVLGKVLARDPQVLLMDEPTRGIDVGTKAEIYRLVRELAAGGTTVVFVSSEIPELIGLADRVLVMHEGRLVGVVDAAHADEELILTHAYGRASTETDPRTRRSTSTSEARAECEETDPRTTRRA</sequence>
<evidence type="ECO:0000313" key="11">
    <source>
        <dbReference type="EMBL" id="MFC7405892.1"/>
    </source>
</evidence>
<evidence type="ECO:0000256" key="2">
    <source>
        <dbReference type="ARBA" id="ARBA00022475"/>
    </source>
</evidence>
<keyword evidence="1" id="KW-0813">Transport</keyword>
<keyword evidence="12" id="KW-1185">Reference proteome</keyword>
<gene>
    <name evidence="11" type="ORF">ACFQQL_12280</name>
</gene>